<dbReference type="Proteomes" id="UP001632038">
    <property type="component" value="Unassembled WGS sequence"/>
</dbReference>
<name>A0ABD3CFI5_9LAMI</name>
<feature type="transmembrane region" description="Helical" evidence="14">
    <location>
        <begin position="83"/>
        <end position="103"/>
    </location>
</feature>
<feature type="transmembrane region" description="Helical" evidence="14">
    <location>
        <begin position="269"/>
        <end position="289"/>
    </location>
</feature>
<comment type="catalytic activity">
    <reaction evidence="13">
        <text>an alpha-D-Glc-(1-&gt;3)-alpha-D-Glc-(1-&gt;3)-alpha-D-Man-(1-&gt;2)-alpha-D-Man-(1-&gt;2)-alpha-D-Man-(1-&gt;3)-[alpha-D-Man-(1-&gt;2)-alpha-D-Man-(1-&gt;3)-[alpha-D-Man-(1-&gt;2)-alpha-D-Man-(1-&gt;6)]-alpha-D-Man-(1-&gt;6)]-beta-D-Man-(1-&gt;4)-beta-D-GlcNAc-(1-&gt;4)-alpha-D-GlcNAc-diphospho-di-trans,poly-cis-dolichol + a di-trans,poly-cis-dolichyl beta-D-glucosyl phosphate = a alpha-D-Glc-(1-&gt;2)-alpha-D-Glc-(1-&gt;3)-alpha-D-Glc-(1-&gt;3)-alpha-D-Man-(1-&gt;2)-alpha-D-Man-(1-&gt;2)-alpha-D-Man-(1-&gt;3)-[alpha-D-Man-(1-&gt;2)-alpha-D-Man-(1-&gt;3)-[alpha-D-Man-(1-&gt;2)-alpha-D-Man-(1-&gt;6)]-alpha-D-Man-(1-&gt;6)]-beta-D-Man-(1-&gt;4)-beta-D-GlcNAc-(1-&gt;4)-alpha-D-GlcNAc-diphospho-di-trans,poly-cis-dolichol + a di-trans,poly-cis-dolichyl phosphate + H(+)</text>
        <dbReference type="Rhea" id="RHEA:29543"/>
        <dbReference type="Rhea" id="RHEA-COMP:19498"/>
        <dbReference type="Rhea" id="RHEA-COMP:19502"/>
        <dbReference type="Rhea" id="RHEA-COMP:19512"/>
        <dbReference type="Rhea" id="RHEA-COMP:19522"/>
        <dbReference type="ChEBI" id="CHEBI:15378"/>
        <dbReference type="ChEBI" id="CHEBI:57525"/>
        <dbReference type="ChEBI" id="CHEBI:57683"/>
        <dbReference type="ChEBI" id="CHEBI:132522"/>
        <dbReference type="ChEBI" id="CHEBI:132523"/>
        <dbReference type="EC" id="2.4.1.256"/>
    </reaction>
    <physiologicalReaction direction="left-to-right" evidence="13">
        <dbReference type="Rhea" id="RHEA:29544"/>
    </physiologicalReaction>
</comment>
<comment type="function">
    <text evidence="12">Dol-P-Glc:Glc(2)Man(9)GlcNAc(2)-PP-Dol alpha-1,2-glucosyltransferase that operates in the biosynthetic pathway of dolichol-linked oligosaccharides, the glycan precursors employed in protein asparagine (N)-glycosylation. The assembly of dolichol-linked oligosaccharides begins on the cytosolic side of the endoplasmic reticulum membrane and finishes in its lumen. The sequential addition of sugars to dolichol pyrophosphate produces dolichol-linked oligosaccharides containing fourteen sugars, including two GlcNAcs, nine mannoses and three glucoses. Once assembled, the oligosaccharide is transferred from the lipid to nascent proteins by oligosaccharyltransferases. In the lumen of the endoplasmic reticulum, adds the third and last glucose residue from dolichyl phosphate glucose (Dol-P-Glc) onto the lipid-linked oligosaccharide intermediate Glc(2)Man(9)GlcNAc(2)-PP-Dol to produce Glc(3)Man(9)GlcNAc(2)-PP-Dol.</text>
</comment>
<keyword evidence="9" id="KW-0256">Endoplasmic reticulum</keyword>
<protein>
    <recommendedName>
        <fullName evidence="5 14">Dol-P-Glc:Glc(2)Man(9)GlcNAc(2)-PP-Dol alpha-1,2-glucosyltransferase</fullName>
        <ecNumber evidence="4 14">2.4.1.256</ecNumber>
    </recommendedName>
</protein>
<sequence length="439" mass="49132">MGRIAVASAVILWLLPISFLVNQIVPDPYMDEIFHVPQVKQYCGGNFRSWDPMITTPPGLIGLFCMQAVSSFSDACTASVLRLTNGVLAVICSVLIYEIIVHLRPSLDDKKATIRAMVLSLYPLHWFFTFLYYTDVASLTAVLAMYLLVLRKKYMFSSLLGALSVLIRQTNIIWVLFVACTGVIEFAQCHQKNSAEVDDISASKEKDDISAPHDDVPTTSNLRKRRGNSGPKSRDKLSPHKYVSMTSSSGLLDEIQEIIVISWNHFGELFVSLSPFFIVLVAFVTFVRWNGSIVLGAKDAHSVSPHFPQVLYFGLVSALFVFPFHFSLGQAAITFQQLRERKLLGFFQCFTALTISFLSVHYFRHSTSISSCRQSALSFLSLAKSHQLPLVNQVPYGPTICLLVVFYRLQLGKKTEEALGIGIFFRLCCITYSCSVDRV</sequence>
<proteinExistence type="inferred from homology"/>
<keyword evidence="11 14" id="KW-0472">Membrane</keyword>
<evidence type="ECO:0000256" key="15">
    <source>
        <dbReference type="SAM" id="MobiDB-lite"/>
    </source>
</evidence>
<evidence type="ECO:0000256" key="14">
    <source>
        <dbReference type="PIRNR" id="PIRNR028810"/>
    </source>
</evidence>
<comment type="caution">
    <text evidence="17">The sequence shown here is derived from an EMBL/GenBank/DDBJ whole genome shotgun (WGS) entry which is preliminary data.</text>
</comment>
<dbReference type="GO" id="GO:0106073">
    <property type="term" value="F:dolichyl pyrophosphate Glc2Man9GlcNAc2 alpha-1,2-glucosyltransferase activity"/>
    <property type="evidence" value="ECO:0007669"/>
    <property type="project" value="UniProtKB-UniRule"/>
</dbReference>
<evidence type="ECO:0000256" key="10">
    <source>
        <dbReference type="ARBA" id="ARBA00022989"/>
    </source>
</evidence>
<feature type="region of interest" description="Disordered" evidence="15">
    <location>
        <begin position="202"/>
        <end position="240"/>
    </location>
</feature>
<feature type="chain" id="PRO_5044890179" description="Dol-P-Glc:Glc(2)Man(9)GlcNAc(2)-PP-Dol alpha-1,2-glucosyltransferase" evidence="16">
    <location>
        <begin position="24"/>
        <end position="439"/>
    </location>
</feature>
<keyword evidence="7" id="KW-0808">Transferase</keyword>
<dbReference type="PANTHER" id="PTHR12989:SF10">
    <property type="entry name" value="DOL-P-GLC:GLC(2)MAN(9)GLCNAC(2)-PP-DOL ALPHA-1,2-GLUCOSYLTRANSFERASE-RELATED"/>
    <property type="match status" value="1"/>
</dbReference>
<keyword evidence="6 14" id="KW-0328">Glycosyltransferase</keyword>
<feature type="transmembrane region" description="Helical" evidence="14">
    <location>
        <begin position="343"/>
        <end position="363"/>
    </location>
</feature>
<evidence type="ECO:0000256" key="4">
    <source>
        <dbReference type="ARBA" id="ARBA00011967"/>
    </source>
</evidence>
<evidence type="ECO:0000256" key="16">
    <source>
        <dbReference type="SAM" id="SignalP"/>
    </source>
</evidence>
<keyword evidence="16" id="KW-0732">Signal</keyword>
<comment type="subcellular location">
    <subcellularLocation>
        <location evidence="1">Endoplasmic reticulum membrane</location>
        <topology evidence="1">Multi-pass membrane protein</topology>
    </subcellularLocation>
</comment>
<feature type="transmembrane region" description="Helical" evidence="14">
    <location>
        <begin position="124"/>
        <end position="148"/>
    </location>
</feature>
<dbReference type="AlphaFoldDB" id="A0ABD3CFI5"/>
<keyword evidence="8 14" id="KW-0812">Transmembrane</keyword>
<evidence type="ECO:0000256" key="12">
    <source>
        <dbReference type="ARBA" id="ARBA00044727"/>
    </source>
</evidence>
<evidence type="ECO:0000256" key="13">
    <source>
        <dbReference type="ARBA" id="ARBA00048064"/>
    </source>
</evidence>
<dbReference type="GO" id="GO:0005789">
    <property type="term" value="C:endoplasmic reticulum membrane"/>
    <property type="evidence" value="ECO:0007669"/>
    <property type="project" value="UniProtKB-SubCell"/>
</dbReference>
<keyword evidence="18" id="KW-1185">Reference proteome</keyword>
<feature type="compositionally biased region" description="Basic and acidic residues" evidence="15">
    <location>
        <begin position="202"/>
        <end position="216"/>
    </location>
</feature>
<dbReference type="PANTHER" id="PTHR12989">
    <property type="entry name" value="ALPHA-1,2-GLUCOSYLTRANSFERASE ALG10"/>
    <property type="match status" value="1"/>
</dbReference>
<feature type="transmembrane region" description="Helical" evidence="14">
    <location>
        <begin position="309"/>
        <end position="331"/>
    </location>
</feature>
<evidence type="ECO:0000313" key="18">
    <source>
        <dbReference type="Proteomes" id="UP001632038"/>
    </source>
</evidence>
<dbReference type="PIRSF" id="PIRSF028810">
    <property type="entry name" value="Alpha1_2_glucosyltferase_Alg10"/>
    <property type="match status" value="1"/>
</dbReference>
<evidence type="ECO:0000256" key="9">
    <source>
        <dbReference type="ARBA" id="ARBA00022824"/>
    </source>
</evidence>
<evidence type="ECO:0000256" key="5">
    <source>
        <dbReference type="ARBA" id="ARBA00018512"/>
    </source>
</evidence>
<reference evidence="18" key="1">
    <citation type="journal article" date="2024" name="IScience">
        <title>Strigolactones Initiate the Formation of Haustorium-like Structures in Castilleja.</title>
        <authorList>
            <person name="Buerger M."/>
            <person name="Peterson D."/>
            <person name="Chory J."/>
        </authorList>
    </citation>
    <scope>NUCLEOTIDE SEQUENCE [LARGE SCALE GENOMIC DNA]</scope>
</reference>
<comment type="pathway">
    <text evidence="2">Protein modification; protein glycosylation.</text>
</comment>
<dbReference type="Pfam" id="PF04922">
    <property type="entry name" value="DIE2_ALG10"/>
    <property type="match status" value="1"/>
</dbReference>
<accession>A0ABD3CFI5</accession>
<dbReference type="EC" id="2.4.1.256" evidence="4 14"/>
<evidence type="ECO:0000256" key="2">
    <source>
        <dbReference type="ARBA" id="ARBA00004922"/>
    </source>
</evidence>
<comment type="caution">
    <text evidence="14">Lacks conserved residue(s) required for the propagation of feature annotation.</text>
</comment>
<comment type="similarity">
    <text evidence="3 14">Belongs to the ALG10 glucosyltransferase family.</text>
</comment>
<dbReference type="InterPro" id="IPR016900">
    <property type="entry name" value="Alg10"/>
</dbReference>
<evidence type="ECO:0000256" key="1">
    <source>
        <dbReference type="ARBA" id="ARBA00004477"/>
    </source>
</evidence>
<evidence type="ECO:0000256" key="8">
    <source>
        <dbReference type="ARBA" id="ARBA00022692"/>
    </source>
</evidence>
<keyword evidence="10 14" id="KW-1133">Transmembrane helix</keyword>
<dbReference type="GO" id="GO:0006488">
    <property type="term" value="P:dolichol-linked oligosaccharide biosynthetic process"/>
    <property type="evidence" value="ECO:0007669"/>
    <property type="project" value="UniProtKB-UniRule"/>
</dbReference>
<dbReference type="EMBL" id="JAVIJP010000036">
    <property type="protein sequence ID" value="KAL3628633.1"/>
    <property type="molecule type" value="Genomic_DNA"/>
</dbReference>
<evidence type="ECO:0000256" key="7">
    <source>
        <dbReference type="ARBA" id="ARBA00022679"/>
    </source>
</evidence>
<feature type="transmembrane region" description="Helical" evidence="14">
    <location>
        <begin position="154"/>
        <end position="184"/>
    </location>
</feature>
<organism evidence="17 18">
    <name type="scientific">Castilleja foliolosa</name>
    <dbReference type="NCBI Taxonomy" id="1961234"/>
    <lineage>
        <taxon>Eukaryota</taxon>
        <taxon>Viridiplantae</taxon>
        <taxon>Streptophyta</taxon>
        <taxon>Embryophyta</taxon>
        <taxon>Tracheophyta</taxon>
        <taxon>Spermatophyta</taxon>
        <taxon>Magnoliopsida</taxon>
        <taxon>eudicotyledons</taxon>
        <taxon>Gunneridae</taxon>
        <taxon>Pentapetalae</taxon>
        <taxon>asterids</taxon>
        <taxon>lamiids</taxon>
        <taxon>Lamiales</taxon>
        <taxon>Orobanchaceae</taxon>
        <taxon>Pedicularideae</taxon>
        <taxon>Castillejinae</taxon>
        <taxon>Castilleja</taxon>
    </lineage>
</organism>
<evidence type="ECO:0000256" key="3">
    <source>
        <dbReference type="ARBA" id="ARBA00010600"/>
    </source>
</evidence>
<gene>
    <name evidence="17" type="ORF">CASFOL_027679</name>
</gene>
<evidence type="ECO:0000256" key="6">
    <source>
        <dbReference type="ARBA" id="ARBA00022676"/>
    </source>
</evidence>
<evidence type="ECO:0000313" key="17">
    <source>
        <dbReference type="EMBL" id="KAL3628633.1"/>
    </source>
</evidence>
<feature type="signal peptide" evidence="16">
    <location>
        <begin position="1"/>
        <end position="23"/>
    </location>
</feature>
<evidence type="ECO:0000256" key="11">
    <source>
        <dbReference type="ARBA" id="ARBA00023136"/>
    </source>
</evidence>